<accession>A0ABW5YD59</accession>
<keyword evidence="1" id="KW-0732">Signal</keyword>
<gene>
    <name evidence="2" type="ORF">ACFS5N_12120</name>
</gene>
<protein>
    <recommendedName>
        <fullName evidence="4">HmuY protein</fullName>
    </recommendedName>
</protein>
<evidence type="ECO:0000313" key="3">
    <source>
        <dbReference type="Proteomes" id="UP001597557"/>
    </source>
</evidence>
<proteinExistence type="predicted"/>
<evidence type="ECO:0000313" key="2">
    <source>
        <dbReference type="EMBL" id="MFD2873221.1"/>
    </source>
</evidence>
<reference evidence="3" key="1">
    <citation type="journal article" date="2019" name="Int. J. Syst. Evol. Microbiol.">
        <title>The Global Catalogue of Microorganisms (GCM) 10K type strain sequencing project: providing services to taxonomists for standard genome sequencing and annotation.</title>
        <authorList>
            <consortium name="The Broad Institute Genomics Platform"/>
            <consortium name="The Broad Institute Genome Sequencing Center for Infectious Disease"/>
            <person name="Wu L."/>
            <person name="Ma J."/>
        </authorList>
    </citation>
    <scope>NUCLEOTIDE SEQUENCE [LARGE SCALE GENOMIC DNA]</scope>
    <source>
        <strain evidence="3">KCTC 22437</strain>
    </source>
</reference>
<feature type="signal peptide" evidence="1">
    <location>
        <begin position="1"/>
        <end position="19"/>
    </location>
</feature>
<evidence type="ECO:0008006" key="4">
    <source>
        <dbReference type="Google" id="ProtNLM"/>
    </source>
</evidence>
<keyword evidence="3" id="KW-1185">Reference proteome</keyword>
<name>A0ABW5YD59_9SPHI</name>
<feature type="chain" id="PRO_5046362371" description="HmuY protein" evidence="1">
    <location>
        <begin position="20"/>
        <end position="207"/>
    </location>
</feature>
<organism evidence="2 3">
    <name type="scientific">Mucilaginibacter ximonensis</name>
    <dbReference type="NCBI Taxonomy" id="538021"/>
    <lineage>
        <taxon>Bacteria</taxon>
        <taxon>Pseudomonadati</taxon>
        <taxon>Bacteroidota</taxon>
        <taxon>Sphingobacteriia</taxon>
        <taxon>Sphingobacteriales</taxon>
        <taxon>Sphingobacteriaceae</taxon>
        <taxon>Mucilaginibacter</taxon>
    </lineage>
</organism>
<evidence type="ECO:0000256" key="1">
    <source>
        <dbReference type="SAM" id="SignalP"/>
    </source>
</evidence>
<dbReference type="Proteomes" id="UP001597557">
    <property type="component" value="Unassembled WGS sequence"/>
</dbReference>
<sequence>MKVFNAFIVLLLVAATTRAQSNKPKVNAEFGKALNAAGMTFMVPKGSIPAAIVKNQVASYQYAVKYPSRSLEIRYLVMPKAGVGVSVQPKPVTKNGQPAPTDDPFDTFCYNLAIKITGGTKDPKMQIGGFDPKAAKKEFNADKGTYWMIPINNNNFGTPYKFCNMVALRKDNGAYAFIFYLSNSLQEIVKAFNEVGPYNIYYTLKYK</sequence>
<comment type="caution">
    <text evidence="2">The sequence shown here is derived from an EMBL/GenBank/DDBJ whole genome shotgun (WGS) entry which is preliminary data.</text>
</comment>
<dbReference type="RefSeq" id="WP_377185735.1">
    <property type="nucleotide sequence ID" value="NZ_JBHUPD010000002.1"/>
</dbReference>
<dbReference type="EMBL" id="JBHUPD010000002">
    <property type="protein sequence ID" value="MFD2873221.1"/>
    <property type="molecule type" value="Genomic_DNA"/>
</dbReference>